<dbReference type="AlphaFoldDB" id="X7EBE4"/>
<dbReference type="eggNOG" id="ENOG5032TC0">
    <property type="taxonomic scope" value="Bacteria"/>
</dbReference>
<feature type="transmembrane region" description="Helical" evidence="1">
    <location>
        <begin position="42"/>
        <end position="63"/>
    </location>
</feature>
<proteinExistence type="predicted"/>
<feature type="domain" description="DUF1468" evidence="2">
    <location>
        <begin position="10"/>
        <end position="141"/>
    </location>
</feature>
<gene>
    <name evidence="3" type="ORF">OCH239_10690</name>
</gene>
<feature type="transmembrane region" description="Helical" evidence="1">
    <location>
        <begin position="9"/>
        <end position="30"/>
    </location>
</feature>
<keyword evidence="1" id="KW-0812">Transmembrane</keyword>
<dbReference type="RefSeq" id="WP_037265246.1">
    <property type="nucleotide sequence ID" value="NZ_JALZ01000028.1"/>
</dbReference>
<sequence length="149" mass="15891">MLDRDYRDIVAGLGLTAIGAAAALYALFNYNLGTFTRMGPGMMPVSLGIILAVFGLLIAFPALSRSGDLPPLKIRPMIVMSISIFSFALMIESVGLVPAVFFTTVIATFSETRVPLVSALVLGAGMTLLTWSLFILGLGLPISSFDWPF</sequence>
<feature type="transmembrane region" description="Helical" evidence="1">
    <location>
        <begin position="116"/>
        <end position="140"/>
    </location>
</feature>
<keyword evidence="1" id="KW-1133">Transmembrane helix</keyword>
<dbReference type="Pfam" id="PF07331">
    <property type="entry name" value="TctB"/>
    <property type="match status" value="1"/>
</dbReference>
<dbReference type="STRING" id="1449350.OCH239_10690"/>
<evidence type="ECO:0000256" key="1">
    <source>
        <dbReference type="SAM" id="Phobius"/>
    </source>
</evidence>
<evidence type="ECO:0000313" key="4">
    <source>
        <dbReference type="Proteomes" id="UP000022447"/>
    </source>
</evidence>
<dbReference type="EMBL" id="JALZ01000028">
    <property type="protein sequence ID" value="ETX13379.1"/>
    <property type="molecule type" value="Genomic_DNA"/>
</dbReference>
<dbReference type="OrthoDB" id="5186924at2"/>
<keyword evidence="4" id="KW-1185">Reference proteome</keyword>
<evidence type="ECO:0000313" key="3">
    <source>
        <dbReference type="EMBL" id="ETX13379.1"/>
    </source>
</evidence>
<organism evidence="3 4">
    <name type="scientific">Roseivivax halodurans JCM 10272</name>
    <dbReference type="NCBI Taxonomy" id="1449350"/>
    <lineage>
        <taxon>Bacteria</taxon>
        <taxon>Pseudomonadati</taxon>
        <taxon>Pseudomonadota</taxon>
        <taxon>Alphaproteobacteria</taxon>
        <taxon>Rhodobacterales</taxon>
        <taxon>Roseobacteraceae</taxon>
        <taxon>Roseivivax</taxon>
    </lineage>
</organism>
<accession>X7EBE4</accession>
<comment type="caution">
    <text evidence="3">The sequence shown here is derived from an EMBL/GenBank/DDBJ whole genome shotgun (WGS) entry which is preliminary data.</text>
</comment>
<reference evidence="3 4" key="1">
    <citation type="submission" date="2014-01" db="EMBL/GenBank/DDBJ databases">
        <title>Roseivivax halodurans JCM 10272 Genome Sequencing.</title>
        <authorList>
            <person name="Lai Q."/>
            <person name="Li G."/>
            <person name="Shao Z."/>
        </authorList>
    </citation>
    <scope>NUCLEOTIDE SEQUENCE [LARGE SCALE GENOMIC DNA]</scope>
    <source>
        <strain evidence="3 4">JCM 10272</strain>
    </source>
</reference>
<keyword evidence="1" id="KW-0472">Membrane</keyword>
<protein>
    <recommendedName>
        <fullName evidence="2">DUF1468 domain-containing protein</fullName>
    </recommendedName>
</protein>
<feature type="transmembrane region" description="Helical" evidence="1">
    <location>
        <begin position="84"/>
        <end position="110"/>
    </location>
</feature>
<dbReference type="InterPro" id="IPR009936">
    <property type="entry name" value="DUF1468"/>
</dbReference>
<evidence type="ECO:0000259" key="2">
    <source>
        <dbReference type="Pfam" id="PF07331"/>
    </source>
</evidence>
<dbReference type="Proteomes" id="UP000022447">
    <property type="component" value="Unassembled WGS sequence"/>
</dbReference>
<name>X7EBE4_9RHOB</name>